<gene>
    <name evidence="1" type="ORF">PAPOLLO_LOCUS3292</name>
</gene>
<dbReference type="AlphaFoldDB" id="A0A8S3W854"/>
<keyword evidence="2" id="KW-1185">Reference proteome</keyword>
<dbReference type="EMBL" id="CAJQZP010000212">
    <property type="protein sequence ID" value="CAG4946369.1"/>
    <property type="molecule type" value="Genomic_DNA"/>
</dbReference>
<comment type="caution">
    <text evidence="1">The sequence shown here is derived from an EMBL/GenBank/DDBJ whole genome shotgun (WGS) entry which is preliminary data.</text>
</comment>
<protein>
    <submittedName>
        <fullName evidence="1">(apollo) hypothetical protein</fullName>
    </submittedName>
</protein>
<sequence>MFYVLTQLHKEFVALRLVSWNYLEAGHGKGAPDGLGAVLKRKSDRIVKQGEDIGTFQKFVKVFQTNEPHITIEIVSNDEIVPN</sequence>
<accession>A0A8S3W854</accession>
<dbReference type="Proteomes" id="UP000691718">
    <property type="component" value="Unassembled WGS sequence"/>
</dbReference>
<proteinExistence type="predicted"/>
<evidence type="ECO:0000313" key="2">
    <source>
        <dbReference type="Proteomes" id="UP000691718"/>
    </source>
</evidence>
<name>A0A8S3W854_PARAO</name>
<dbReference type="OrthoDB" id="6375801at2759"/>
<organism evidence="1 2">
    <name type="scientific">Parnassius apollo</name>
    <name type="common">Apollo butterfly</name>
    <name type="synonym">Papilio apollo</name>
    <dbReference type="NCBI Taxonomy" id="110799"/>
    <lineage>
        <taxon>Eukaryota</taxon>
        <taxon>Metazoa</taxon>
        <taxon>Ecdysozoa</taxon>
        <taxon>Arthropoda</taxon>
        <taxon>Hexapoda</taxon>
        <taxon>Insecta</taxon>
        <taxon>Pterygota</taxon>
        <taxon>Neoptera</taxon>
        <taxon>Endopterygota</taxon>
        <taxon>Lepidoptera</taxon>
        <taxon>Glossata</taxon>
        <taxon>Ditrysia</taxon>
        <taxon>Papilionoidea</taxon>
        <taxon>Papilionidae</taxon>
        <taxon>Parnassiinae</taxon>
        <taxon>Parnassini</taxon>
        <taxon>Parnassius</taxon>
        <taxon>Parnassius</taxon>
    </lineage>
</organism>
<evidence type="ECO:0000313" key="1">
    <source>
        <dbReference type="EMBL" id="CAG4946369.1"/>
    </source>
</evidence>
<reference evidence="1" key="1">
    <citation type="submission" date="2021-04" db="EMBL/GenBank/DDBJ databases">
        <authorList>
            <person name="Tunstrom K."/>
        </authorList>
    </citation>
    <scope>NUCLEOTIDE SEQUENCE</scope>
</reference>